<dbReference type="PANTHER" id="PTHR15627:SF8">
    <property type="entry name" value="TRNA-URIDINE AMINOCARBOXYPROPYLTRANSFERASE 1"/>
    <property type="match status" value="1"/>
</dbReference>
<protein>
    <recommendedName>
        <fullName evidence="9">tRNA-uridine aminocarboxypropyltransferase 1</fullName>
        <ecNumber evidence="2">2.5.1.25</ecNumber>
    </recommendedName>
    <alternativeName>
        <fullName evidence="10">DTW domain-containing protein 1</fullName>
    </alternativeName>
</protein>
<evidence type="ECO:0000256" key="3">
    <source>
        <dbReference type="ARBA" id="ARBA00022679"/>
    </source>
</evidence>
<organism evidence="13 14">
    <name type="scientific">Polypedilum vanderplanki</name>
    <name type="common">Sleeping chironomid midge</name>
    <dbReference type="NCBI Taxonomy" id="319348"/>
    <lineage>
        <taxon>Eukaryota</taxon>
        <taxon>Metazoa</taxon>
        <taxon>Ecdysozoa</taxon>
        <taxon>Arthropoda</taxon>
        <taxon>Hexapoda</taxon>
        <taxon>Insecta</taxon>
        <taxon>Pterygota</taxon>
        <taxon>Neoptera</taxon>
        <taxon>Endopterygota</taxon>
        <taxon>Diptera</taxon>
        <taxon>Nematocera</taxon>
        <taxon>Chironomoidea</taxon>
        <taxon>Chironomidae</taxon>
        <taxon>Chironominae</taxon>
        <taxon>Polypedilum</taxon>
        <taxon>Polypedilum</taxon>
    </lineage>
</organism>
<dbReference type="AlphaFoldDB" id="A0A9J6CI17"/>
<dbReference type="InterPro" id="IPR005636">
    <property type="entry name" value="DTW"/>
</dbReference>
<reference evidence="13" key="1">
    <citation type="submission" date="2021-03" db="EMBL/GenBank/DDBJ databases">
        <title>Chromosome level genome of the anhydrobiotic midge Polypedilum vanderplanki.</title>
        <authorList>
            <person name="Yoshida Y."/>
            <person name="Kikawada T."/>
            <person name="Gusev O."/>
        </authorList>
    </citation>
    <scope>NUCLEOTIDE SEQUENCE</scope>
    <source>
        <strain evidence="13">NIAS01</strain>
        <tissue evidence="13">Whole body or cell culture</tissue>
    </source>
</reference>
<evidence type="ECO:0000256" key="7">
    <source>
        <dbReference type="ARBA" id="ARBA00037050"/>
    </source>
</evidence>
<sequence length="326" mass="38787">MGKFKNPYPNLNIDDYSHLYEIDSRFKCSKCERSRKFFCYTCSKFPDTDNKPPPKVKIPFEINIIKHKQEVDGKSTSSHAKILTEDQVEIFIYPNIPDYRKEIDDVVLIFVSPHAVDIKSLLEGQKKFKLKNNYGLARGELMGTLLMKDLNEIKDEENDVKMLENGHEKKSLFLDKLPFKKAIFIDSTWKQCRSIFHDERLNSLTAVIIQHRKTIFWRKQKDVPDWFLSTIEAIHQFLIEVHIQAWGIEKHYFDNCLQDFRYHNTDWIPKEKIIDSEMDISEKRDKEKVPYNGQYDNILYFYSFFYSFIHSLDNPNAEFKSIKLVD</sequence>
<evidence type="ECO:0000313" key="14">
    <source>
        <dbReference type="Proteomes" id="UP001107558"/>
    </source>
</evidence>
<comment type="function">
    <text evidence="7">Catalyzes the formation of 3-(3-amino-3-carboxypropyl)uridine (acp3U) at position 20 in the D-loop of several cytoplasmic tRNAs (acp3U(20)).</text>
</comment>
<evidence type="ECO:0000256" key="11">
    <source>
        <dbReference type="ARBA" id="ARBA00048718"/>
    </source>
</evidence>
<dbReference type="OrthoDB" id="3173at2759"/>
<dbReference type="GO" id="GO:0016432">
    <property type="term" value="F:tRNA-uridine aminocarboxypropyltransferase activity"/>
    <property type="evidence" value="ECO:0007669"/>
    <property type="project" value="UniProtKB-EC"/>
</dbReference>
<evidence type="ECO:0000256" key="6">
    <source>
        <dbReference type="ARBA" id="ARBA00023242"/>
    </source>
</evidence>
<keyword evidence="3" id="KW-0808">Transferase</keyword>
<evidence type="ECO:0000256" key="4">
    <source>
        <dbReference type="ARBA" id="ARBA00022691"/>
    </source>
</evidence>
<evidence type="ECO:0000256" key="2">
    <source>
        <dbReference type="ARBA" id="ARBA00012386"/>
    </source>
</evidence>
<evidence type="ECO:0000256" key="1">
    <source>
        <dbReference type="ARBA" id="ARBA00004123"/>
    </source>
</evidence>
<keyword evidence="6" id="KW-0539">Nucleus</keyword>
<evidence type="ECO:0000313" key="13">
    <source>
        <dbReference type="EMBL" id="KAG5681387.1"/>
    </source>
</evidence>
<comment type="catalytic activity">
    <reaction evidence="11">
        <text>a uridine in tRNA + S-adenosyl-L-methionine = a 3-[(3S)-3-amino-3-carboxypropyl]uridine in tRNA + S-methyl-5'-thioadenosine + H(+)</text>
        <dbReference type="Rhea" id="RHEA:62432"/>
        <dbReference type="Rhea" id="RHEA-COMP:13339"/>
        <dbReference type="Rhea" id="RHEA-COMP:16092"/>
        <dbReference type="ChEBI" id="CHEBI:15378"/>
        <dbReference type="ChEBI" id="CHEBI:17509"/>
        <dbReference type="ChEBI" id="CHEBI:59789"/>
        <dbReference type="ChEBI" id="CHEBI:65315"/>
        <dbReference type="ChEBI" id="CHEBI:82930"/>
        <dbReference type="EC" id="2.5.1.25"/>
    </reaction>
</comment>
<accession>A0A9J6CI17</accession>
<proteinExistence type="inferred from homology"/>
<comment type="caution">
    <text evidence="13">The sequence shown here is derived from an EMBL/GenBank/DDBJ whole genome shotgun (WGS) entry which is preliminary data.</text>
</comment>
<evidence type="ECO:0000259" key="12">
    <source>
        <dbReference type="SMART" id="SM01144"/>
    </source>
</evidence>
<dbReference type="EC" id="2.5.1.25" evidence="2"/>
<keyword evidence="5" id="KW-0819">tRNA processing</keyword>
<dbReference type="Proteomes" id="UP001107558">
    <property type="component" value="Chromosome 1"/>
</dbReference>
<evidence type="ECO:0000256" key="9">
    <source>
        <dbReference type="ARBA" id="ARBA00039242"/>
    </source>
</evidence>
<keyword evidence="4" id="KW-0949">S-adenosyl-L-methionine</keyword>
<dbReference type="InterPro" id="IPR051521">
    <property type="entry name" value="tRNA_Mod/Golgi_Maint"/>
</dbReference>
<keyword evidence="14" id="KW-1185">Reference proteome</keyword>
<dbReference type="SMART" id="SM01144">
    <property type="entry name" value="DTW"/>
    <property type="match status" value="1"/>
</dbReference>
<evidence type="ECO:0000256" key="5">
    <source>
        <dbReference type="ARBA" id="ARBA00022694"/>
    </source>
</evidence>
<gene>
    <name evidence="13" type="ORF">PVAND_010829</name>
</gene>
<name>A0A9J6CI17_POLVA</name>
<comment type="similarity">
    <text evidence="8">Belongs to the TDD superfamily. DTWD1 family.</text>
</comment>
<dbReference type="EMBL" id="JADBJN010000001">
    <property type="protein sequence ID" value="KAG5681387.1"/>
    <property type="molecule type" value="Genomic_DNA"/>
</dbReference>
<dbReference type="GO" id="GO:0006400">
    <property type="term" value="P:tRNA modification"/>
    <property type="evidence" value="ECO:0007669"/>
    <property type="project" value="TreeGrafter"/>
</dbReference>
<dbReference type="PANTHER" id="PTHR15627">
    <property type="entry name" value="NATURAL KILLER CELL-SPECIFIC ANTIGEN KLIP1"/>
    <property type="match status" value="1"/>
</dbReference>
<evidence type="ECO:0000256" key="10">
    <source>
        <dbReference type="ARBA" id="ARBA00042508"/>
    </source>
</evidence>
<comment type="subcellular location">
    <subcellularLocation>
        <location evidence="1">Nucleus</location>
    </subcellularLocation>
</comment>
<dbReference type="Pfam" id="PF03942">
    <property type="entry name" value="DTW"/>
    <property type="match status" value="1"/>
</dbReference>
<evidence type="ECO:0000256" key="8">
    <source>
        <dbReference type="ARBA" id="ARBA00038290"/>
    </source>
</evidence>
<dbReference type="GO" id="GO:0005634">
    <property type="term" value="C:nucleus"/>
    <property type="evidence" value="ECO:0007669"/>
    <property type="project" value="UniProtKB-SubCell"/>
</dbReference>
<feature type="domain" description="DTW" evidence="12">
    <location>
        <begin position="24"/>
        <end position="314"/>
    </location>
</feature>